<dbReference type="AlphaFoldDB" id="A0AAN7NN15"/>
<protein>
    <submittedName>
        <fullName evidence="2">Uncharacterized protein</fullName>
    </submittedName>
</protein>
<name>A0AAN7NN15_MYCAM</name>
<dbReference type="EMBL" id="JAUNZN010000002">
    <property type="protein sequence ID" value="KAK4828509.1"/>
    <property type="molecule type" value="Genomic_DNA"/>
</dbReference>
<reference evidence="2 3" key="1">
    <citation type="journal article" date="2023" name="J. Hered.">
        <title>Chromosome-level genome of the wood stork (Mycteria americana) provides insight into avian chromosome evolution.</title>
        <authorList>
            <person name="Flamio R. Jr."/>
            <person name="Ramstad K.M."/>
        </authorList>
    </citation>
    <scope>NUCLEOTIDE SEQUENCE [LARGE SCALE GENOMIC DNA]</scope>
    <source>
        <strain evidence="2">JAX WOST 10</strain>
    </source>
</reference>
<dbReference type="Proteomes" id="UP001333110">
    <property type="component" value="Unassembled WGS sequence"/>
</dbReference>
<evidence type="ECO:0000256" key="1">
    <source>
        <dbReference type="SAM" id="MobiDB-lite"/>
    </source>
</evidence>
<feature type="region of interest" description="Disordered" evidence="1">
    <location>
        <begin position="104"/>
        <end position="129"/>
    </location>
</feature>
<organism evidence="2 3">
    <name type="scientific">Mycteria americana</name>
    <name type="common">Wood stork</name>
    <dbReference type="NCBI Taxonomy" id="33587"/>
    <lineage>
        <taxon>Eukaryota</taxon>
        <taxon>Metazoa</taxon>
        <taxon>Chordata</taxon>
        <taxon>Craniata</taxon>
        <taxon>Vertebrata</taxon>
        <taxon>Euteleostomi</taxon>
        <taxon>Archelosauria</taxon>
        <taxon>Archosauria</taxon>
        <taxon>Dinosauria</taxon>
        <taxon>Saurischia</taxon>
        <taxon>Theropoda</taxon>
        <taxon>Coelurosauria</taxon>
        <taxon>Aves</taxon>
        <taxon>Neognathae</taxon>
        <taxon>Neoaves</taxon>
        <taxon>Aequornithes</taxon>
        <taxon>Ciconiiformes</taxon>
        <taxon>Ciconiidae</taxon>
        <taxon>Mycteria</taxon>
    </lineage>
</organism>
<evidence type="ECO:0000313" key="3">
    <source>
        <dbReference type="Proteomes" id="UP001333110"/>
    </source>
</evidence>
<keyword evidence="3" id="KW-1185">Reference proteome</keyword>
<accession>A0AAN7NN15</accession>
<proteinExistence type="predicted"/>
<gene>
    <name evidence="2" type="ORF">QYF61_026780</name>
</gene>
<sequence>MDQGRAVDMIHLGFHKAFDTTAHNSDLQAEKLWADWTVRYVENWLDTGLAVINGSKSSWQSITRRESQSYFWAGKKGDLITAYSYLKGSYNDSGDNLLSDMANSKKRGTGRAGVLCRPQQGRQRSPVAPPGPTLYPNAYHAQGVSPTNTTDLLPTIWTLSRMCRAGVQRHRLHLQCWGCRCRLGSGGLLGFGVGVALAEAELRLLPAWALQTVADSTEAGQPRGLLAAWVQRWDILAHVEKLQNVVEKHKQHAGGQPGFGCCALVERRMREG</sequence>
<comment type="caution">
    <text evidence="2">The sequence shown here is derived from an EMBL/GenBank/DDBJ whole genome shotgun (WGS) entry which is preliminary data.</text>
</comment>
<evidence type="ECO:0000313" key="2">
    <source>
        <dbReference type="EMBL" id="KAK4828509.1"/>
    </source>
</evidence>